<evidence type="ECO:0000256" key="2">
    <source>
        <dbReference type="SAM" id="SignalP"/>
    </source>
</evidence>
<keyword evidence="4" id="KW-1185">Reference proteome</keyword>
<evidence type="ECO:0000256" key="1">
    <source>
        <dbReference type="SAM" id="MobiDB-lite"/>
    </source>
</evidence>
<dbReference type="OrthoDB" id="10255963at2759"/>
<accession>A0A9W9CHL3</accession>
<dbReference type="EMBL" id="JAPEUY010000020">
    <property type="protein sequence ID" value="KAJ4362891.1"/>
    <property type="molecule type" value="Genomic_DNA"/>
</dbReference>
<dbReference type="Proteomes" id="UP001140560">
    <property type="component" value="Unassembled WGS sequence"/>
</dbReference>
<proteinExistence type="predicted"/>
<organism evidence="3 4">
    <name type="scientific">Neocucurbitaria cava</name>
    <dbReference type="NCBI Taxonomy" id="798079"/>
    <lineage>
        <taxon>Eukaryota</taxon>
        <taxon>Fungi</taxon>
        <taxon>Dikarya</taxon>
        <taxon>Ascomycota</taxon>
        <taxon>Pezizomycotina</taxon>
        <taxon>Dothideomycetes</taxon>
        <taxon>Pleosporomycetidae</taxon>
        <taxon>Pleosporales</taxon>
        <taxon>Pleosporineae</taxon>
        <taxon>Cucurbitariaceae</taxon>
        <taxon>Neocucurbitaria</taxon>
    </lineage>
</organism>
<gene>
    <name evidence="3" type="ORF">N0V83_010008</name>
</gene>
<comment type="caution">
    <text evidence="3">The sequence shown here is derived from an EMBL/GenBank/DDBJ whole genome shotgun (WGS) entry which is preliminary data.</text>
</comment>
<feature type="region of interest" description="Disordered" evidence="1">
    <location>
        <begin position="95"/>
        <end position="124"/>
    </location>
</feature>
<name>A0A9W9CHL3_9PLEO</name>
<feature type="signal peptide" evidence="2">
    <location>
        <begin position="1"/>
        <end position="18"/>
    </location>
</feature>
<dbReference type="AlphaFoldDB" id="A0A9W9CHL3"/>
<sequence length="196" mass="21780">MWKSLTVLGLGAFLGVNANNGIPEQWFTDDQGSQAAQAGSPYVLMSLSSALRTYYGVYFKKDVGHKSDWEYAIMKWTPDGSGNFVRDSVSLEVDGKRGGGSYSDIPSTFDSSDDQYEDGNQGRDHPKLYFGKHHHAVHWDMSGNFRSTCGIGTDDFRANDFQFWSSSNLRHIDNVDPNWTYGKATNPHVTVGGMCN</sequence>
<evidence type="ECO:0000313" key="3">
    <source>
        <dbReference type="EMBL" id="KAJ4362891.1"/>
    </source>
</evidence>
<reference evidence="3" key="1">
    <citation type="submission" date="2022-10" db="EMBL/GenBank/DDBJ databases">
        <title>Tapping the CABI collections for fungal endophytes: first genome assemblies for Collariella, Neodidymelliopsis, Ascochyta clinopodiicola, Didymella pomorum, Didymosphaeria variabile, Neocosmospora piperis and Neocucurbitaria cava.</title>
        <authorList>
            <person name="Hill R."/>
        </authorList>
    </citation>
    <scope>NUCLEOTIDE SEQUENCE</scope>
    <source>
        <strain evidence="3">IMI 356814</strain>
    </source>
</reference>
<feature type="chain" id="PRO_5040773377" evidence="2">
    <location>
        <begin position="19"/>
        <end position="196"/>
    </location>
</feature>
<keyword evidence="2" id="KW-0732">Signal</keyword>
<evidence type="ECO:0000313" key="4">
    <source>
        <dbReference type="Proteomes" id="UP001140560"/>
    </source>
</evidence>
<protein>
    <submittedName>
        <fullName evidence="3">Uncharacterized protein</fullName>
    </submittedName>
</protein>